<dbReference type="RefSeq" id="WP_133296899.1">
    <property type="nucleotide sequence ID" value="NZ_QDKL01000002.1"/>
</dbReference>
<protein>
    <submittedName>
        <fullName evidence="2">Uncharacterized protein</fullName>
    </submittedName>
</protein>
<sequence>MSKFLKSIMLVLIALTANASENQLNFSFNGGQNDVQVLAKEIEVTKYKQESYEGTCYNQVPYQDEECGYETKYRQECSYRTGRNVCHTEYERQCRYETKYRQRCTTGPSRQVCRDVPGQRICRDVNGRRVCNQRPGRRVCETKPGRQTCRREPYQDRVCNSRPVQRCVWEPGRNICRDVPYQDYVCRTVTKYRSEPYSCTKQRTVAYKDTENVTHKVKVEYIGAIDKADANFELSFANEMKSFQTVVENLNEESTQINFQVTDFNEVQDYNYESTLKVEFFDLDKARAPILVEPKKVEVSKKGKFELEVSNLEGVESLKTEIVIYDKEKKKLHFKKTLELLSFKKTQLSNGNILLTGELKEHGFEKIKKTLFGPFEKARKLKVTLTIFPLDSTVPGQELKSVTHTLNTEAEL</sequence>
<feature type="chain" id="PRO_5045620604" evidence="1">
    <location>
        <begin position="20"/>
        <end position="412"/>
    </location>
</feature>
<evidence type="ECO:0000256" key="1">
    <source>
        <dbReference type="SAM" id="SignalP"/>
    </source>
</evidence>
<evidence type="ECO:0000313" key="2">
    <source>
        <dbReference type="EMBL" id="RZF21245.1"/>
    </source>
</evidence>
<keyword evidence="3" id="KW-1185">Reference proteome</keyword>
<evidence type="ECO:0000313" key="3">
    <source>
        <dbReference type="Proteomes" id="UP000443582"/>
    </source>
</evidence>
<comment type="caution">
    <text evidence="2">The sequence shown here is derived from an EMBL/GenBank/DDBJ whole genome shotgun (WGS) entry which is preliminary data.</text>
</comment>
<accession>A0ABY0IFG4</accession>
<keyword evidence="1" id="KW-0732">Signal</keyword>
<name>A0ABY0IFG4_9BACT</name>
<organism evidence="2 3">
    <name type="scientific">Halobacteriovorax vibrionivorans</name>
    <dbReference type="NCBI Taxonomy" id="2152716"/>
    <lineage>
        <taxon>Bacteria</taxon>
        <taxon>Pseudomonadati</taxon>
        <taxon>Bdellovibrionota</taxon>
        <taxon>Bacteriovoracia</taxon>
        <taxon>Bacteriovoracales</taxon>
        <taxon>Halobacteriovoraceae</taxon>
        <taxon>Halobacteriovorax</taxon>
    </lineage>
</organism>
<dbReference type="Proteomes" id="UP000443582">
    <property type="component" value="Unassembled WGS sequence"/>
</dbReference>
<proteinExistence type="predicted"/>
<feature type="signal peptide" evidence="1">
    <location>
        <begin position="1"/>
        <end position="19"/>
    </location>
</feature>
<gene>
    <name evidence="2" type="ORF">DAY19_06060</name>
</gene>
<reference evidence="3" key="1">
    <citation type="journal article" date="2019" name="Int. J. Syst. Evol. Microbiol.">
        <title>Halobacteriovorax valvorus sp. nov., a novel prokaryotic predator isolated from coastal seawater of China.</title>
        <authorList>
            <person name="Chen M.-X."/>
        </authorList>
    </citation>
    <scope>NUCLEOTIDE SEQUENCE [LARGE SCALE GENOMIC DNA]</scope>
    <source>
        <strain evidence="3">BL9</strain>
    </source>
</reference>
<dbReference type="EMBL" id="QDKL01000002">
    <property type="protein sequence ID" value="RZF21245.1"/>
    <property type="molecule type" value="Genomic_DNA"/>
</dbReference>